<protein>
    <recommendedName>
        <fullName evidence="4">Methyltransferase domain-containing protein</fullName>
    </recommendedName>
</protein>
<feature type="compositionally biased region" description="Low complexity" evidence="1">
    <location>
        <begin position="13"/>
        <end position="22"/>
    </location>
</feature>
<evidence type="ECO:0000256" key="1">
    <source>
        <dbReference type="SAM" id="MobiDB-lite"/>
    </source>
</evidence>
<dbReference type="Gene3D" id="3.40.50.150">
    <property type="entry name" value="Vaccinia Virus protein VP39"/>
    <property type="match status" value="1"/>
</dbReference>
<dbReference type="STRING" id="399736.SAMN04489720_1848"/>
<sequence length="558" mass="60133">MSIEEPATPEPAPVVSLVPSAPTGEPATHETDDAVISPHPSSAPSMVLVPGRHHLLTDFQVRALRRILASEERDEAGVPIVMAPNAVVVWAVTSANQASTRRNPFPGHRREAAIEILAHVERIPSVVVPVVDVPPTDRFAELTLKAVEHATASRLVPTPQTAVVACSTEAVAAMYRDLGYRVAPLEAGTDAVPPWAHLDALATSLPGDDAWRDGVHAASLDIVDRYGLDELARMVAADPVVGDEGGLTATRDYRSYMRSFEDAAPRKWAQARPFVVPGRIVDVGCATGGMLELAAREPALAESDLIGIEVAAPLFAECVHKLAQGAFANPSTYFYRRNIMAGSLFPDRSIATTLTFALTHEIVSYGDGLPSLERFAAAIAEQTQPGGVWINSDVCGPADLAAPVQLRFADGDVRTPAVALSGSNDEVAAVLDALPVGSRVAQFAQDFRAASGSPWPYEVVDERTIALRQGDAMELMTKVHYTGNWLSEMHERFCALSWSDWVALVERAGLEVDERSGPWRNEWMVEHRFAPDATLLSATGDPIPWPDTHVLLVARRPH</sequence>
<dbReference type="CDD" id="cd02440">
    <property type="entry name" value="AdoMet_MTases"/>
    <property type="match status" value="1"/>
</dbReference>
<name>A0A1G8E131_9MICO</name>
<gene>
    <name evidence="2" type="ORF">SAMN04489720_1848</name>
</gene>
<dbReference type="AlphaFoldDB" id="A0A1G8E131"/>
<organism evidence="2 3">
    <name type="scientific">Agrococcus jejuensis</name>
    <dbReference type="NCBI Taxonomy" id="399736"/>
    <lineage>
        <taxon>Bacteria</taxon>
        <taxon>Bacillati</taxon>
        <taxon>Actinomycetota</taxon>
        <taxon>Actinomycetes</taxon>
        <taxon>Micrococcales</taxon>
        <taxon>Microbacteriaceae</taxon>
        <taxon>Agrococcus</taxon>
    </lineage>
</organism>
<dbReference type="SUPFAM" id="SSF53335">
    <property type="entry name" value="S-adenosyl-L-methionine-dependent methyltransferases"/>
    <property type="match status" value="1"/>
</dbReference>
<dbReference type="RefSeq" id="WP_231945009.1">
    <property type="nucleotide sequence ID" value="NZ_LT629695.1"/>
</dbReference>
<dbReference type="InterPro" id="IPR029063">
    <property type="entry name" value="SAM-dependent_MTases_sf"/>
</dbReference>
<proteinExistence type="predicted"/>
<keyword evidence="3" id="KW-1185">Reference proteome</keyword>
<accession>A0A1G8E131</accession>
<reference evidence="3" key="1">
    <citation type="submission" date="2016-10" db="EMBL/GenBank/DDBJ databases">
        <authorList>
            <person name="Varghese N."/>
            <person name="Submissions S."/>
        </authorList>
    </citation>
    <scope>NUCLEOTIDE SEQUENCE [LARGE SCALE GENOMIC DNA]</scope>
    <source>
        <strain evidence="3">DSM 22002</strain>
    </source>
</reference>
<evidence type="ECO:0000313" key="2">
    <source>
        <dbReference type="EMBL" id="SDH63567.1"/>
    </source>
</evidence>
<evidence type="ECO:0008006" key="4">
    <source>
        <dbReference type="Google" id="ProtNLM"/>
    </source>
</evidence>
<dbReference type="Proteomes" id="UP000198822">
    <property type="component" value="Chromosome I"/>
</dbReference>
<dbReference type="EMBL" id="LT629695">
    <property type="protein sequence ID" value="SDH63567.1"/>
    <property type="molecule type" value="Genomic_DNA"/>
</dbReference>
<feature type="region of interest" description="Disordered" evidence="1">
    <location>
        <begin position="1"/>
        <end position="43"/>
    </location>
</feature>
<evidence type="ECO:0000313" key="3">
    <source>
        <dbReference type="Proteomes" id="UP000198822"/>
    </source>
</evidence>